<dbReference type="EMBL" id="JPOS01000084">
    <property type="protein sequence ID" value="KGE85717.1"/>
    <property type="molecule type" value="Genomic_DNA"/>
</dbReference>
<reference evidence="3 4" key="1">
    <citation type="journal article" date="2014" name="Int. J. Syst. Evol. Microbiol.">
        <title>Phaeodactylibacter xiamenensis gen. nov., sp. nov., a member of the family Saprospiraceae isolated from the marine alga Phaeodactylum tricornutum.</title>
        <authorList>
            <person name="Chen Z.Jr."/>
            <person name="Lei X."/>
            <person name="Lai Q."/>
            <person name="Li Y."/>
            <person name="Zhang B."/>
            <person name="Zhang J."/>
            <person name="Zhang H."/>
            <person name="Yang L."/>
            <person name="Zheng W."/>
            <person name="Tian Y."/>
            <person name="Yu Z."/>
            <person name="Xu H.Jr."/>
            <person name="Zheng T."/>
        </authorList>
    </citation>
    <scope>NUCLEOTIDE SEQUENCE [LARGE SCALE GENOMIC DNA]</scope>
    <source>
        <strain evidence="3 4">KD52</strain>
    </source>
</reference>
<organism evidence="3 4">
    <name type="scientific">Phaeodactylibacter xiamenensis</name>
    <dbReference type="NCBI Taxonomy" id="1524460"/>
    <lineage>
        <taxon>Bacteria</taxon>
        <taxon>Pseudomonadati</taxon>
        <taxon>Bacteroidota</taxon>
        <taxon>Saprospiria</taxon>
        <taxon>Saprospirales</taxon>
        <taxon>Haliscomenobacteraceae</taxon>
        <taxon>Phaeodactylibacter</taxon>
    </lineage>
</organism>
<dbReference type="AlphaFoldDB" id="A0A098S3D9"/>
<feature type="signal peptide" evidence="2">
    <location>
        <begin position="1"/>
        <end position="20"/>
    </location>
</feature>
<evidence type="ECO:0000313" key="4">
    <source>
        <dbReference type="Proteomes" id="UP000029736"/>
    </source>
</evidence>
<proteinExistence type="predicted"/>
<gene>
    <name evidence="3" type="ORF">IX84_26985</name>
</gene>
<feature type="region of interest" description="Disordered" evidence="1">
    <location>
        <begin position="197"/>
        <end position="273"/>
    </location>
</feature>
<accession>A0A098S3D9</accession>
<protein>
    <submittedName>
        <fullName evidence="3">Uncharacterized protein</fullName>
    </submittedName>
</protein>
<evidence type="ECO:0000256" key="2">
    <source>
        <dbReference type="SAM" id="SignalP"/>
    </source>
</evidence>
<evidence type="ECO:0000313" key="3">
    <source>
        <dbReference type="EMBL" id="KGE85717.1"/>
    </source>
</evidence>
<comment type="caution">
    <text evidence="3">The sequence shown here is derived from an EMBL/GenBank/DDBJ whole genome shotgun (WGS) entry which is preliminary data.</text>
</comment>
<dbReference type="OrthoDB" id="3669864at2"/>
<feature type="compositionally biased region" description="Acidic residues" evidence="1">
    <location>
        <begin position="197"/>
        <end position="260"/>
    </location>
</feature>
<keyword evidence="2" id="KW-0732">Signal</keyword>
<name>A0A098S3D9_9BACT</name>
<sequence length="600" mass="65674">MLLKKTLLVLLSFWILTVHSVAQTSQQAVSFTNQGTEKIWVYAYHEGCFESAIPALCYNDGLDAGQEVSYTPPDIIRNWDTFKEVFQFVGDALMIVAGLVVTVVTAGAGAEVEAGAIAEVVATTGAEAGLDAVDAAEAIETAAETTEMSIETTSEVATEFPEVFSAAEDSGDAAADMGSEALTQMEGQTEDLADDAADGADQAADDDSGTDSGDGSDPDGDEDTDSGDDSSDNQDDSSDDQDEDGDNSNDEDEDEDEDDCNSNSSSATKNLTTAKKAIAKAKSLYKNIKAKIPDPMKETFKELRSQYQFIKGPAEQLYAKVLSPDDDDHPIDYESEDPPTDDMACELKALNKIAKDVKKLEKKGFKLIKDLEKEDRQKVSHLYSLVHMGLGLPVPIQTWSKNREWSYVVESEGYLYTAKAGHISLDGNTFELVWTPPGDSTNNHDVYWAKYSGPSYPAGTFFKGNTKPIPQLQALQESYTVDNDNLITVTKTPRTDKNIQFGFKTNTNVTWWKGVQIHYLSSDGTEKSLMMELQGDNHEEWWAVTPLSDVNPMSPFILTFWKAKAFGVHTVVGQDLFTVEGLVNQDGNGTTVQFFWENDI</sequence>
<feature type="compositionally biased region" description="Low complexity" evidence="1">
    <location>
        <begin position="261"/>
        <end position="273"/>
    </location>
</feature>
<dbReference type="RefSeq" id="WP_044227852.1">
    <property type="nucleotide sequence ID" value="NZ_JBKAGJ010000003.1"/>
</dbReference>
<evidence type="ECO:0000256" key="1">
    <source>
        <dbReference type="SAM" id="MobiDB-lite"/>
    </source>
</evidence>
<keyword evidence="4" id="KW-1185">Reference proteome</keyword>
<dbReference type="Proteomes" id="UP000029736">
    <property type="component" value="Unassembled WGS sequence"/>
</dbReference>
<feature type="chain" id="PRO_5001939743" evidence="2">
    <location>
        <begin position="21"/>
        <end position="600"/>
    </location>
</feature>